<dbReference type="InterPro" id="IPR036286">
    <property type="entry name" value="LexA/Signal_pep-like_sf"/>
</dbReference>
<sequence length="269" mass="29424">MIQCFSVLVVAFAAASTAAPPFPISFGDTFFRVNSAAMAPSLPAGSLGITEPLVSPPARGDVVVFRGHHDPQTRYALRVVGLPGERIEFDDGYPVVDGQKVKDLTPWIPPSQTGWAKFPAWNKAYVVPEHSYYLLADNHAQMAYDSLAFGAVARNDIVGTIVEWDQALRTPGRVGAALERFFSVLRAQMPVGEDVSLVDVKVISDSELRLTYAASPTLLATVQPALRVGLCGNRFLRLATGLQVHYVFVDSKDRTHAEFRFDTRTCDKL</sequence>
<keyword evidence="3" id="KW-0645">Protease</keyword>
<dbReference type="InterPro" id="IPR000223">
    <property type="entry name" value="Pept_S26A_signal_pept_1"/>
</dbReference>
<comment type="catalytic activity">
    <reaction evidence="3">
        <text>Cleavage of hydrophobic, N-terminal signal or leader sequences from secreted and periplasmic proteins.</text>
        <dbReference type="EC" id="3.4.21.89"/>
    </reaction>
</comment>
<dbReference type="Proteomes" id="UP000267464">
    <property type="component" value="Unassembled WGS sequence"/>
</dbReference>
<evidence type="ECO:0000259" key="5">
    <source>
        <dbReference type="Pfam" id="PF10502"/>
    </source>
</evidence>
<dbReference type="OrthoDB" id="5360818at2"/>
<dbReference type="GO" id="GO:0016020">
    <property type="term" value="C:membrane"/>
    <property type="evidence" value="ECO:0007669"/>
    <property type="project" value="UniProtKB-SubCell"/>
</dbReference>
<evidence type="ECO:0000256" key="4">
    <source>
        <dbReference type="SAM" id="SignalP"/>
    </source>
</evidence>
<dbReference type="GO" id="GO:0004252">
    <property type="term" value="F:serine-type endopeptidase activity"/>
    <property type="evidence" value="ECO:0007669"/>
    <property type="project" value="InterPro"/>
</dbReference>
<dbReference type="CDD" id="cd06462">
    <property type="entry name" value="Peptidase_S24_S26"/>
    <property type="match status" value="1"/>
</dbReference>
<comment type="caution">
    <text evidence="6">The sequence shown here is derived from an EMBL/GenBank/DDBJ whole genome shotgun (WGS) entry which is preliminary data.</text>
</comment>
<feature type="chain" id="PRO_5018224470" description="Signal peptidase I" evidence="4">
    <location>
        <begin position="19"/>
        <end position="269"/>
    </location>
</feature>
<dbReference type="EC" id="3.4.21.89" evidence="3"/>
<keyword evidence="4" id="KW-0732">Signal</keyword>
<dbReference type="Pfam" id="PF10502">
    <property type="entry name" value="Peptidase_S26"/>
    <property type="match status" value="1"/>
</dbReference>
<keyword evidence="3 6" id="KW-0378">Hydrolase</keyword>
<accession>A0A3N7HI37</accession>
<name>A0A3N7HI37_9BURK</name>
<organism evidence="6 7">
    <name type="scientific">Piscinibacter terrae</name>
    <dbReference type="NCBI Taxonomy" id="2496871"/>
    <lineage>
        <taxon>Bacteria</taxon>
        <taxon>Pseudomonadati</taxon>
        <taxon>Pseudomonadota</taxon>
        <taxon>Betaproteobacteria</taxon>
        <taxon>Burkholderiales</taxon>
        <taxon>Sphaerotilaceae</taxon>
        <taxon>Piscinibacter</taxon>
    </lineage>
</organism>
<protein>
    <recommendedName>
        <fullName evidence="2 3">Signal peptidase I</fullName>
        <ecNumber evidence="3">3.4.21.89</ecNumber>
    </recommendedName>
</protein>
<keyword evidence="7" id="KW-1185">Reference proteome</keyword>
<dbReference type="GO" id="GO:0006465">
    <property type="term" value="P:signal peptide processing"/>
    <property type="evidence" value="ECO:0007669"/>
    <property type="project" value="InterPro"/>
</dbReference>
<gene>
    <name evidence="6" type="primary">lepB</name>
    <name evidence="6" type="ORF">DZC73_29275</name>
</gene>
<evidence type="ECO:0000313" key="6">
    <source>
        <dbReference type="EMBL" id="RQP21153.1"/>
    </source>
</evidence>
<dbReference type="GO" id="GO:0009003">
    <property type="term" value="F:signal peptidase activity"/>
    <property type="evidence" value="ECO:0007669"/>
    <property type="project" value="UniProtKB-EC"/>
</dbReference>
<dbReference type="SUPFAM" id="SSF51306">
    <property type="entry name" value="LexA/Signal peptidase"/>
    <property type="match status" value="1"/>
</dbReference>
<dbReference type="NCBIfam" id="TIGR02227">
    <property type="entry name" value="sigpep_I_bact"/>
    <property type="match status" value="1"/>
</dbReference>
<reference evidence="6 7" key="2">
    <citation type="submission" date="2018-12" db="EMBL/GenBank/DDBJ databases">
        <title>Rhizobacter gummiphilus sp. nov., a rubber-degrading bacterium isolated from the soil of a botanical garden in Japan.</title>
        <authorList>
            <person name="Shunsuke S.S."/>
        </authorList>
    </citation>
    <scope>NUCLEOTIDE SEQUENCE [LARGE SCALE GENOMIC DNA]</scope>
    <source>
        <strain evidence="6 7">S-16</strain>
    </source>
</reference>
<comment type="similarity">
    <text evidence="1 3">Belongs to the peptidase S26 family.</text>
</comment>
<dbReference type="PANTHER" id="PTHR43390:SF1">
    <property type="entry name" value="CHLOROPLAST PROCESSING PEPTIDASE"/>
    <property type="match status" value="1"/>
</dbReference>
<dbReference type="PRINTS" id="PR00727">
    <property type="entry name" value="LEADERPTASE"/>
</dbReference>
<reference evidence="6 7" key="1">
    <citation type="submission" date="2018-08" db="EMBL/GenBank/DDBJ databases">
        <authorList>
            <person name="Khan S.A."/>
            <person name="Jeon C.O."/>
            <person name="Chun B.H."/>
            <person name="Jeong S.E."/>
        </authorList>
    </citation>
    <scope>NUCLEOTIDE SEQUENCE [LARGE SCALE GENOMIC DNA]</scope>
    <source>
        <strain evidence="6 7">S-16</strain>
    </source>
</reference>
<dbReference type="AlphaFoldDB" id="A0A3N7HI37"/>
<comment type="subcellular location">
    <subcellularLocation>
        <location evidence="3">Membrane</location>
        <topology evidence="3">Single-pass type II membrane protein</topology>
    </subcellularLocation>
</comment>
<feature type="signal peptide" evidence="4">
    <location>
        <begin position="1"/>
        <end position="18"/>
    </location>
</feature>
<feature type="domain" description="Peptidase S26" evidence="5">
    <location>
        <begin position="21"/>
        <end position="162"/>
    </location>
</feature>
<dbReference type="Gene3D" id="2.10.109.10">
    <property type="entry name" value="Umud Fragment, subunit A"/>
    <property type="match status" value="1"/>
</dbReference>
<proteinExistence type="inferred from homology"/>
<dbReference type="InterPro" id="IPR019533">
    <property type="entry name" value="Peptidase_S26"/>
</dbReference>
<dbReference type="EMBL" id="QUSW01000016">
    <property type="protein sequence ID" value="RQP21153.1"/>
    <property type="molecule type" value="Genomic_DNA"/>
</dbReference>
<dbReference type="PANTHER" id="PTHR43390">
    <property type="entry name" value="SIGNAL PEPTIDASE I"/>
    <property type="match status" value="1"/>
</dbReference>
<evidence type="ECO:0000256" key="2">
    <source>
        <dbReference type="ARBA" id="ARBA00019232"/>
    </source>
</evidence>
<evidence type="ECO:0000256" key="3">
    <source>
        <dbReference type="RuleBase" id="RU362042"/>
    </source>
</evidence>
<evidence type="ECO:0000313" key="7">
    <source>
        <dbReference type="Proteomes" id="UP000267464"/>
    </source>
</evidence>
<evidence type="ECO:0000256" key="1">
    <source>
        <dbReference type="ARBA" id="ARBA00009370"/>
    </source>
</evidence>
<dbReference type="RefSeq" id="WP_124543959.1">
    <property type="nucleotide sequence ID" value="NZ_QUSW01000016.1"/>
</dbReference>